<dbReference type="InterPro" id="IPR040495">
    <property type="entry name" value="HU-CCDC81_bac_1"/>
</dbReference>
<accession>A0ABQ5MFC8</accession>
<dbReference type="Gene3D" id="3.30.70.1070">
    <property type="entry name" value="Sporulation related repeat"/>
    <property type="match status" value="1"/>
</dbReference>
<dbReference type="Proteomes" id="UP001143543">
    <property type="component" value="Unassembled WGS sequence"/>
</dbReference>
<keyword evidence="3" id="KW-1185">Reference proteome</keyword>
<evidence type="ECO:0000259" key="1">
    <source>
        <dbReference type="PROSITE" id="PS51724"/>
    </source>
</evidence>
<name>A0ABQ5MFC8_9FLAO</name>
<organism evidence="2 3">
    <name type="scientific">Neptunitalea lumnitzerae</name>
    <dbReference type="NCBI Taxonomy" id="2965509"/>
    <lineage>
        <taxon>Bacteria</taxon>
        <taxon>Pseudomonadati</taxon>
        <taxon>Bacteroidota</taxon>
        <taxon>Flavobacteriia</taxon>
        <taxon>Flavobacteriales</taxon>
        <taxon>Flavobacteriaceae</taxon>
        <taxon>Neptunitalea</taxon>
    </lineage>
</organism>
<dbReference type="SUPFAM" id="SSF110997">
    <property type="entry name" value="Sporulation related repeat"/>
    <property type="match status" value="1"/>
</dbReference>
<dbReference type="Pfam" id="PF05036">
    <property type="entry name" value="SPOR"/>
    <property type="match status" value="1"/>
</dbReference>
<protein>
    <recommendedName>
        <fullName evidence="1">SPOR domain-containing protein</fullName>
    </recommendedName>
</protein>
<reference evidence="2" key="1">
    <citation type="submission" date="2022-07" db="EMBL/GenBank/DDBJ databases">
        <title>Taxonomy of Novel Oxalotrophic and Methylotrophic Bacteria.</title>
        <authorList>
            <person name="Sahin N."/>
            <person name="Tani A."/>
        </authorList>
    </citation>
    <scope>NUCLEOTIDE SEQUENCE</scope>
    <source>
        <strain evidence="2">Y10</strain>
    </source>
</reference>
<dbReference type="PROSITE" id="PS51724">
    <property type="entry name" value="SPOR"/>
    <property type="match status" value="1"/>
</dbReference>
<dbReference type="InterPro" id="IPR041268">
    <property type="entry name" value="HU-CCDC81_bac_2"/>
</dbReference>
<feature type="domain" description="SPOR" evidence="1">
    <location>
        <begin position="235"/>
        <end position="313"/>
    </location>
</feature>
<comment type="caution">
    <text evidence="2">The sequence shown here is derived from an EMBL/GenBank/DDBJ whole genome shotgun (WGS) entry which is preliminary data.</text>
</comment>
<dbReference type="Pfam" id="PF18175">
    <property type="entry name" value="HU-CCDC81_bac_2"/>
    <property type="match status" value="1"/>
</dbReference>
<dbReference type="InterPro" id="IPR036680">
    <property type="entry name" value="SPOR-like_sf"/>
</dbReference>
<evidence type="ECO:0000313" key="2">
    <source>
        <dbReference type="EMBL" id="GLB48099.1"/>
    </source>
</evidence>
<proteinExistence type="predicted"/>
<dbReference type="InterPro" id="IPR007730">
    <property type="entry name" value="SPOR-like_dom"/>
</dbReference>
<dbReference type="Pfam" id="PF18174">
    <property type="entry name" value="HU-CCDC81_bac_1"/>
    <property type="match status" value="1"/>
</dbReference>
<sequence length="313" mass="35783">MKLEHYISELLYRYECVTVPGFGAFLTSTQGARIQEATGAFYPPTKKLSFNKQITSNDGLLANYIATVEKLTYEIAMLKIETSVFEWEHTLKTHSELALKNIGDLWLNNESSIQFTPTEQVNYLASSFGLTTFVSPEIKREQLHKQVRTLEEKVPVTVTPEARKSPAYLKYAAIFVLGLSVAGYLGYNYNNTQQQEQLLVEQNAQEQVSKEIQQATFFEEIPLELTPVKINLTKETPSYKYHIVGGAFREKENANTKVNELKTNGFENAVILGENKFGLWQVSLQGFNDHREAERFLFKNRKNIEGIWLFIAE</sequence>
<evidence type="ECO:0000313" key="3">
    <source>
        <dbReference type="Proteomes" id="UP001143543"/>
    </source>
</evidence>
<dbReference type="EMBL" id="BRVO01000001">
    <property type="protein sequence ID" value="GLB48099.1"/>
    <property type="molecule type" value="Genomic_DNA"/>
</dbReference>
<dbReference type="RefSeq" id="WP_281763756.1">
    <property type="nucleotide sequence ID" value="NZ_BRVO01000001.1"/>
</dbReference>
<gene>
    <name evidence="2" type="ORF">Y10_04670</name>
</gene>